<dbReference type="RefSeq" id="WP_113959458.1">
    <property type="nucleotide sequence ID" value="NZ_QNRR01000006.1"/>
</dbReference>
<evidence type="ECO:0000313" key="7">
    <source>
        <dbReference type="EMBL" id="RBP42313.1"/>
    </source>
</evidence>
<dbReference type="Gene3D" id="3.30.450.20">
    <property type="entry name" value="PAS domain"/>
    <property type="match status" value="1"/>
</dbReference>
<dbReference type="PROSITE" id="PS50112">
    <property type="entry name" value="PAS"/>
    <property type="match status" value="1"/>
</dbReference>
<dbReference type="InterPro" id="IPR029016">
    <property type="entry name" value="GAF-like_dom_sf"/>
</dbReference>
<dbReference type="PANTHER" id="PTHR24421:SF62">
    <property type="entry name" value="SENSORY TRANSDUCTION HISTIDINE KINASE"/>
    <property type="match status" value="1"/>
</dbReference>
<dbReference type="InterPro" id="IPR005467">
    <property type="entry name" value="His_kinase_dom"/>
</dbReference>
<dbReference type="EMBL" id="QNRR01000006">
    <property type="protein sequence ID" value="RBP42313.1"/>
    <property type="molecule type" value="Genomic_DNA"/>
</dbReference>
<dbReference type="PROSITE" id="PS50109">
    <property type="entry name" value="HIS_KIN"/>
    <property type="match status" value="1"/>
</dbReference>
<proteinExistence type="predicted"/>
<dbReference type="InterPro" id="IPR003018">
    <property type="entry name" value="GAF"/>
</dbReference>
<dbReference type="InterPro" id="IPR050482">
    <property type="entry name" value="Sensor_HK_TwoCompSys"/>
</dbReference>
<dbReference type="SMART" id="SM00065">
    <property type="entry name" value="GAF"/>
    <property type="match status" value="1"/>
</dbReference>
<comment type="caution">
    <text evidence="7">The sequence shown here is derived from an EMBL/GenBank/DDBJ whole genome shotgun (WGS) entry which is preliminary data.</text>
</comment>
<dbReference type="NCBIfam" id="TIGR00229">
    <property type="entry name" value="sensory_box"/>
    <property type="match status" value="1"/>
</dbReference>
<dbReference type="PROSITE" id="PS50113">
    <property type="entry name" value="PAC"/>
    <property type="match status" value="1"/>
</dbReference>
<evidence type="ECO:0000256" key="1">
    <source>
        <dbReference type="ARBA" id="ARBA00022679"/>
    </source>
</evidence>
<dbReference type="InterPro" id="IPR035965">
    <property type="entry name" value="PAS-like_dom_sf"/>
</dbReference>
<dbReference type="Pfam" id="PF02518">
    <property type="entry name" value="HATPase_c"/>
    <property type="match status" value="1"/>
</dbReference>
<evidence type="ECO:0000259" key="4">
    <source>
        <dbReference type="PROSITE" id="PS50109"/>
    </source>
</evidence>
<dbReference type="SMART" id="SM00086">
    <property type="entry name" value="PAC"/>
    <property type="match status" value="1"/>
</dbReference>
<dbReference type="InterPro" id="IPR011712">
    <property type="entry name" value="Sig_transdc_His_kin_sub3_dim/P"/>
</dbReference>
<dbReference type="CDD" id="cd00130">
    <property type="entry name" value="PAS"/>
    <property type="match status" value="1"/>
</dbReference>
<dbReference type="InterPro" id="IPR013655">
    <property type="entry name" value="PAS_fold_3"/>
</dbReference>
<evidence type="ECO:0000259" key="5">
    <source>
        <dbReference type="PROSITE" id="PS50112"/>
    </source>
</evidence>
<dbReference type="AlphaFoldDB" id="A0A366HKM0"/>
<name>A0A366HKM0_9BACT</name>
<keyword evidence="1" id="KW-0808">Transferase</keyword>
<dbReference type="Gene3D" id="3.30.565.10">
    <property type="entry name" value="Histidine kinase-like ATPase, C-terminal domain"/>
    <property type="match status" value="1"/>
</dbReference>
<dbReference type="SUPFAM" id="SSF55874">
    <property type="entry name" value="ATPase domain of HSP90 chaperone/DNA topoisomerase II/histidine kinase"/>
    <property type="match status" value="1"/>
</dbReference>
<feature type="domain" description="PAS" evidence="5">
    <location>
        <begin position="9"/>
        <end position="79"/>
    </location>
</feature>
<accession>A0A366HKM0</accession>
<dbReference type="GO" id="GO:0046983">
    <property type="term" value="F:protein dimerization activity"/>
    <property type="evidence" value="ECO:0007669"/>
    <property type="project" value="InterPro"/>
</dbReference>
<dbReference type="Proteomes" id="UP000253426">
    <property type="component" value="Unassembled WGS sequence"/>
</dbReference>
<dbReference type="CDD" id="cd16917">
    <property type="entry name" value="HATPase_UhpB-NarQ-NarX-like"/>
    <property type="match status" value="1"/>
</dbReference>
<feature type="domain" description="Histidine kinase" evidence="4">
    <location>
        <begin position="343"/>
        <end position="538"/>
    </location>
</feature>
<evidence type="ECO:0000259" key="6">
    <source>
        <dbReference type="PROSITE" id="PS50113"/>
    </source>
</evidence>
<sequence length="545" mass="61291">MILDILTSPQEDLRVVIDTIPALVWSALPDGHIDYLNRQWLEYTGLSLKEASGWGWQQAIHPEDLAGLVAYWQSILTAGVAGEHEARLRRHDGVYRWFLFRGVPLHHASGALIKWYGTNTDVEELRYSKHLARGQTEALTQTLAALARESNPDCLLEHVLRTIGERLGAHSIGVWEMNPATGRVELVGNCEDGRLEMNPAPEGASIMQPPAGSESHPVWTEFFSHGWHCVAGKFENGGAQVRTLDGTNTPWYDWRSQVVADQKVPLLMERLKSKGVKSTLSVPMFVAGAVKGFLSIRFSKEPDFHCDEIELATALANQAMLAMQIMRLSQESRRLAVVAERNRMARELHDTLSQGITGVLVQLEAAEDASARQLPEAVQQHLKRARELARESLREARRSVHGMRSQALEQQSLCDALVRLFKSMTEGSPLHARFELRGTPWEMRPRWEDNLLRMVQEVLTNTLRHAQATNFHARLSYTPERLRLQLHDNGRGFNTAEGHDGFGLIGIRERVETMGGRIHIRSKARRGTSIGICIPMEKSESEMQS</sequence>
<gene>
    <name evidence="7" type="ORF">DES53_10617</name>
</gene>
<keyword evidence="8" id="KW-1185">Reference proteome</keyword>
<dbReference type="InterPro" id="IPR000700">
    <property type="entry name" value="PAS-assoc_C"/>
</dbReference>
<dbReference type="SUPFAM" id="SSF55785">
    <property type="entry name" value="PYP-like sensor domain (PAS domain)"/>
    <property type="match status" value="1"/>
</dbReference>
<feature type="domain" description="PAC" evidence="6">
    <location>
        <begin position="82"/>
        <end position="134"/>
    </location>
</feature>
<dbReference type="PANTHER" id="PTHR24421">
    <property type="entry name" value="NITRATE/NITRITE SENSOR PROTEIN NARX-RELATED"/>
    <property type="match status" value="1"/>
</dbReference>
<dbReference type="InterPro" id="IPR003594">
    <property type="entry name" value="HATPase_dom"/>
</dbReference>
<keyword evidence="2" id="KW-0418">Kinase</keyword>
<evidence type="ECO:0000256" key="2">
    <source>
        <dbReference type="ARBA" id="ARBA00022777"/>
    </source>
</evidence>
<dbReference type="InterPro" id="IPR036890">
    <property type="entry name" value="HATPase_C_sf"/>
</dbReference>
<evidence type="ECO:0000313" key="8">
    <source>
        <dbReference type="Proteomes" id="UP000253426"/>
    </source>
</evidence>
<organism evidence="7 8">
    <name type="scientific">Roseimicrobium gellanilyticum</name>
    <dbReference type="NCBI Taxonomy" id="748857"/>
    <lineage>
        <taxon>Bacteria</taxon>
        <taxon>Pseudomonadati</taxon>
        <taxon>Verrucomicrobiota</taxon>
        <taxon>Verrucomicrobiia</taxon>
        <taxon>Verrucomicrobiales</taxon>
        <taxon>Verrucomicrobiaceae</taxon>
        <taxon>Roseimicrobium</taxon>
    </lineage>
</organism>
<reference evidence="7 8" key="1">
    <citation type="submission" date="2018-06" db="EMBL/GenBank/DDBJ databases">
        <title>Genomic Encyclopedia of Type Strains, Phase IV (KMG-IV): sequencing the most valuable type-strain genomes for metagenomic binning, comparative biology and taxonomic classification.</title>
        <authorList>
            <person name="Goeker M."/>
        </authorList>
    </citation>
    <scope>NUCLEOTIDE SEQUENCE [LARGE SCALE GENOMIC DNA]</scope>
    <source>
        <strain evidence="7 8">DSM 25532</strain>
    </source>
</reference>
<dbReference type="Gene3D" id="1.20.5.1930">
    <property type="match status" value="1"/>
</dbReference>
<dbReference type="Gene3D" id="3.30.450.40">
    <property type="match status" value="1"/>
</dbReference>
<dbReference type="InterPro" id="IPR000014">
    <property type="entry name" value="PAS"/>
</dbReference>
<dbReference type="GO" id="GO:0016020">
    <property type="term" value="C:membrane"/>
    <property type="evidence" value="ECO:0007669"/>
    <property type="project" value="InterPro"/>
</dbReference>
<dbReference type="Pfam" id="PF01590">
    <property type="entry name" value="GAF"/>
    <property type="match status" value="1"/>
</dbReference>
<dbReference type="GO" id="GO:0000155">
    <property type="term" value="F:phosphorelay sensor kinase activity"/>
    <property type="evidence" value="ECO:0007669"/>
    <property type="project" value="InterPro"/>
</dbReference>
<evidence type="ECO:0000256" key="3">
    <source>
        <dbReference type="ARBA" id="ARBA00023012"/>
    </source>
</evidence>
<dbReference type="OrthoDB" id="6231at2"/>
<dbReference type="SMART" id="SM00387">
    <property type="entry name" value="HATPase_c"/>
    <property type="match status" value="1"/>
</dbReference>
<protein>
    <submittedName>
        <fullName evidence="7">PAS domain S-box-containing protein</fullName>
    </submittedName>
</protein>
<dbReference type="InterPro" id="IPR001610">
    <property type="entry name" value="PAC"/>
</dbReference>
<keyword evidence="3" id="KW-0902">Two-component regulatory system</keyword>
<dbReference type="SMART" id="SM00091">
    <property type="entry name" value="PAS"/>
    <property type="match status" value="1"/>
</dbReference>
<dbReference type="SUPFAM" id="SSF55781">
    <property type="entry name" value="GAF domain-like"/>
    <property type="match status" value="1"/>
</dbReference>
<dbReference type="Pfam" id="PF08447">
    <property type="entry name" value="PAS_3"/>
    <property type="match status" value="1"/>
</dbReference>
<dbReference type="Pfam" id="PF07730">
    <property type="entry name" value="HisKA_3"/>
    <property type="match status" value="1"/>
</dbReference>
<dbReference type="FunFam" id="3.30.450.20:FF:000099">
    <property type="entry name" value="Sensory box sensor histidine kinase"/>
    <property type="match status" value="1"/>
</dbReference>